<keyword evidence="4" id="KW-0813">Transport</keyword>
<evidence type="ECO:0000256" key="3">
    <source>
        <dbReference type="ARBA" id="ARBA00022837"/>
    </source>
</evidence>
<keyword evidence="2" id="KW-0677">Repeat</keyword>
<dbReference type="SMART" id="SM00237">
    <property type="entry name" value="Calx_beta"/>
    <property type="match status" value="7"/>
</dbReference>
<feature type="domain" description="Calx-beta" evidence="7">
    <location>
        <begin position="927"/>
        <end position="1025"/>
    </location>
</feature>
<accession>A0A6P8IE36</accession>
<dbReference type="GO" id="GO:0042383">
    <property type="term" value="C:sarcolemma"/>
    <property type="evidence" value="ECO:0007669"/>
    <property type="project" value="TreeGrafter"/>
</dbReference>
<evidence type="ECO:0000256" key="6">
    <source>
        <dbReference type="SAM" id="SignalP"/>
    </source>
</evidence>
<dbReference type="Gene3D" id="2.60.40.2030">
    <property type="match status" value="8"/>
</dbReference>
<reference evidence="9" key="1">
    <citation type="submission" date="2025-08" db="UniProtKB">
        <authorList>
            <consortium name="RefSeq"/>
        </authorList>
    </citation>
    <scope>IDENTIFICATION</scope>
    <source>
        <tissue evidence="9">Tentacle</tissue>
    </source>
</reference>
<feature type="domain" description="Calx-beta" evidence="7">
    <location>
        <begin position="131"/>
        <end position="229"/>
    </location>
</feature>
<dbReference type="GO" id="GO:0007154">
    <property type="term" value="P:cell communication"/>
    <property type="evidence" value="ECO:0007669"/>
    <property type="project" value="InterPro"/>
</dbReference>
<feature type="domain" description="Calx-beta" evidence="7">
    <location>
        <begin position="699"/>
        <end position="800"/>
    </location>
</feature>
<dbReference type="GO" id="GO:0030424">
    <property type="term" value="C:axon"/>
    <property type="evidence" value="ECO:0007669"/>
    <property type="project" value="TreeGrafter"/>
</dbReference>
<feature type="domain" description="Calx-beta" evidence="7">
    <location>
        <begin position="18"/>
        <end position="117"/>
    </location>
</feature>
<organism evidence="8 9">
    <name type="scientific">Actinia tenebrosa</name>
    <name type="common">Australian red waratah sea anemone</name>
    <dbReference type="NCBI Taxonomy" id="6105"/>
    <lineage>
        <taxon>Eukaryota</taxon>
        <taxon>Metazoa</taxon>
        <taxon>Cnidaria</taxon>
        <taxon>Anthozoa</taxon>
        <taxon>Hexacorallia</taxon>
        <taxon>Actiniaria</taxon>
        <taxon>Actiniidae</taxon>
        <taxon>Actinia</taxon>
    </lineage>
</organism>
<feature type="transmembrane region" description="Helical" evidence="5">
    <location>
        <begin position="1068"/>
        <end position="1092"/>
    </location>
</feature>
<dbReference type="SUPFAM" id="SSF141072">
    <property type="entry name" value="CalX-like"/>
    <property type="match status" value="8"/>
</dbReference>
<keyword evidence="3" id="KW-0106">Calcium</keyword>
<evidence type="ECO:0000256" key="4">
    <source>
        <dbReference type="ARBA" id="ARBA00023065"/>
    </source>
</evidence>
<dbReference type="RefSeq" id="XP_031563990.1">
    <property type="nucleotide sequence ID" value="XM_031708130.1"/>
</dbReference>
<dbReference type="KEGG" id="aten:116299471"/>
<keyword evidence="8" id="KW-1185">Reference proteome</keyword>
<evidence type="ECO:0000256" key="5">
    <source>
        <dbReference type="SAM" id="Phobius"/>
    </source>
</evidence>
<evidence type="ECO:0000256" key="1">
    <source>
        <dbReference type="ARBA" id="ARBA00022729"/>
    </source>
</evidence>
<dbReference type="GO" id="GO:0098794">
    <property type="term" value="C:postsynapse"/>
    <property type="evidence" value="ECO:0007669"/>
    <property type="project" value="TreeGrafter"/>
</dbReference>
<dbReference type="InParanoid" id="A0A6P8IE36"/>
<dbReference type="OrthoDB" id="418484at2759"/>
<dbReference type="GO" id="GO:0005432">
    <property type="term" value="F:calcium:sodium antiporter activity"/>
    <property type="evidence" value="ECO:0007669"/>
    <property type="project" value="TreeGrafter"/>
</dbReference>
<dbReference type="Pfam" id="PF03160">
    <property type="entry name" value="Calx-beta"/>
    <property type="match status" value="6"/>
</dbReference>
<feature type="domain" description="Calx-beta" evidence="7">
    <location>
        <begin position="814"/>
        <end position="914"/>
    </location>
</feature>
<feature type="domain" description="Calx-beta" evidence="7">
    <location>
        <begin position="471"/>
        <end position="568"/>
    </location>
</feature>
<evidence type="ECO:0000313" key="9">
    <source>
        <dbReference type="RefSeq" id="XP_031563990.1"/>
    </source>
</evidence>
<evidence type="ECO:0000313" key="8">
    <source>
        <dbReference type="Proteomes" id="UP000515163"/>
    </source>
</evidence>
<dbReference type="InterPro" id="IPR051171">
    <property type="entry name" value="CaCA"/>
</dbReference>
<dbReference type="InterPro" id="IPR003644">
    <property type="entry name" value="Calx_beta"/>
</dbReference>
<dbReference type="Proteomes" id="UP000515163">
    <property type="component" value="Unplaced"/>
</dbReference>
<dbReference type="GeneID" id="116299471"/>
<keyword evidence="5" id="KW-0472">Membrane</keyword>
<feature type="chain" id="PRO_5027819114" evidence="6">
    <location>
        <begin position="25"/>
        <end position="1099"/>
    </location>
</feature>
<keyword evidence="5" id="KW-1133">Transmembrane helix</keyword>
<evidence type="ECO:0000259" key="7">
    <source>
        <dbReference type="SMART" id="SM00237"/>
    </source>
</evidence>
<dbReference type="PANTHER" id="PTHR11878">
    <property type="entry name" value="SODIUM/CALCIUM EXCHANGER"/>
    <property type="match status" value="1"/>
</dbReference>
<dbReference type="AlphaFoldDB" id="A0A6P8IE36"/>
<keyword evidence="1 6" id="KW-0732">Signal</keyword>
<dbReference type="GO" id="GO:0098703">
    <property type="term" value="P:calcium ion import across plasma membrane"/>
    <property type="evidence" value="ECO:0007669"/>
    <property type="project" value="TreeGrafter"/>
</dbReference>
<keyword evidence="4" id="KW-0406">Ion transport</keyword>
<feature type="signal peptide" evidence="6">
    <location>
        <begin position="1"/>
        <end position="24"/>
    </location>
</feature>
<name>A0A6P8IE36_ACTTE</name>
<dbReference type="PANTHER" id="PTHR11878:SF76">
    <property type="entry name" value="CALX-BETA DOMAIN-CONTAINING PROTEIN"/>
    <property type="match status" value="1"/>
</dbReference>
<keyword evidence="5" id="KW-0812">Transmembrane</keyword>
<dbReference type="InterPro" id="IPR038081">
    <property type="entry name" value="CalX-like_sf"/>
</dbReference>
<gene>
    <name evidence="9" type="primary">LOC116299471</name>
</gene>
<sequence>MATCTASLSCFVVFLFYLIAQVPAKPKVAFTSRSSKKSETSGFVSISLERTVDTNIQTTVSLDLKGTATKDSDYLVVGSLVVTFPANDLSPQNISLFILNDELVEIGKRETIIVEIRKDAAINRKANYTRHRVYIADDDVSINCQNTQVSESAGTATVQIARSGSFRANRDTHSIECFTKDDSATAPSDYTTINSAFSFTNRNKVQRMSIAIKNDTIPEANENFKVRCFTRDVRVRINSSCDDAVVTIQNDDTYAFFCPGGYAKKVAENAGSFSVEICRVGVLDTSPTVKLCRTTEGGNSPSIIAECKDVAFTVNRDRVTAGIIIINDNKGDTEIQTFQIYLESSAVTINDTAHYDVTIQDNDNTFFLTSVSEIQVTEGVGSPNVTLTIRREGRTSIASSVSLELVFDTTAKSADCTGISPRLIEFEANETNRTITACTLVDDRLIEDDETFKVKISGVSSSNVRTGKSERTVKLISDDVNVGCQGSRLKEANGPATVRLDRTGATAVTANNISCSITNGTAFSPNDYMSQTSTTVSFALNQLTKNFPVVLTNDRVVETNESFTVTCNTSDPRVVVDPSCIGIQINITNDDTYVYFCPGYSTSIEENVGSYTVRLCRVGVLEDTHTVRLCRTSDSVFLPHDYPSVQARCDDIVFAAYETVKELVIPVTNDVWGEQEYKTFNVFIITTDSRVTFNDTTSYAVTIHDDDNTFCFKRTSATVYEEHDKFVNMTIRRMGAITVSNASVIIDTSPQTAITPEDYAEPILNLRLTFFVGEIEKHISVNIVNDKLVEDDQTFQLSLTAVNGSTEFPDCKTSSVTIVSNDVNMFCRDRRGHQRVYENSQGPVLMEFTREGSLQYNHTIRIRTIDGTAQSGKDYIAIDKTLTFAPYQTSLTENVVLVNDNVLEPDETFSLSVTSSDDRVHIICPGTEFTIIDDDTFIRCGNQSIEVSEGNKTVYLTLKREGVLNKASLIWFSTKDGSAVDKSDYKPQNQVNRTFLPDQVYMTLSVDLVDDEYKEDDETFSVIIGTYDHDTTLTSGGKCVIVTIKDDDPNRMTEQQAQALLLSRRLNFLIIIGVAGAFAILVLISVVCRMWYILRRAKK</sequence>
<proteinExistence type="predicted"/>
<evidence type="ECO:0000256" key="2">
    <source>
        <dbReference type="ARBA" id="ARBA00022737"/>
    </source>
</evidence>
<protein>
    <submittedName>
        <fullName evidence="9">Uncharacterized protein LOC116299471</fullName>
    </submittedName>
</protein>
<feature type="domain" description="Calx-beta" evidence="7">
    <location>
        <begin position="355"/>
        <end position="457"/>
    </location>
</feature>